<dbReference type="PROSITE" id="PS00764">
    <property type="entry name" value="ENDONUCLEASE_III_1"/>
    <property type="match status" value="1"/>
</dbReference>
<evidence type="ECO:0000256" key="7">
    <source>
        <dbReference type="ARBA" id="ARBA00022723"/>
    </source>
</evidence>
<dbReference type="EMBL" id="LRRQ01000036">
    <property type="protein sequence ID" value="OAM91191.1"/>
    <property type="molecule type" value="Genomic_DNA"/>
</dbReference>
<evidence type="ECO:0000256" key="6">
    <source>
        <dbReference type="ARBA" id="ARBA00022023"/>
    </source>
</evidence>
<evidence type="ECO:0000313" key="15">
    <source>
        <dbReference type="EMBL" id="OAM91191.1"/>
    </source>
</evidence>
<dbReference type="GO" id="GO:0006298">
    <property type="term" value="P:mismatch repair"/>
    <property type="evidence" value="ECO:0007669"/>
    <property type="project" value="TreeGrafter"/>
</dbReference>
<dbReference type="SUPFAM" id="SSF55811">
    <property type="entry name" value="Nudix"/>
    <property type="match status" value="1"/>
</dbReference>
<evidence type="ECO:0000256" key="1">
    <source>
        <dbReference type="ARBA" id="ARBA00000843"/>
    </source>
</evidence>
<dbReference type="SMART" id="SM00525">
    <property type="entry name" value="FES"/>
    <property type="match status" value="1"/>
</dbReference>
<proteinExistence type="inferred from homology"/>
<dbReference type="GO" id="GO:0051539">
    <property type="term" value="F:4 iron, 4 sulfur cluster binding"/>
    <property type="evidence" value="ECO:0007669"/>
    <property type="project" value="InterPro"/>
</dbReference>
<comment type="function">
    <text evidence="3">Adenine glycosylase active on G-A mispairs. MutY also corrects error-prone DNA synthesis past GO lesions which are due to the oxidatively damaged form of guanine: 7,8-dihydro-8-oxoguanine (8-oxo-dGTP).</text>
</comment>
<evidence type="ECO:0000256" key="4">
    <source>
        <dbReference type="ARBA" id="ARBA00008343"/>
    </source>
</evidence>
<dbReference type="InterPro" id="IPR003651">
    <property type="entry name" value="Endonuclease3_FeS-loop_motif"/>
</dbReference>
<evidence type="ECO:0000256" key="13">
    <source>
        <dbReference type="ARBA" id="ARBA00023295"/>
    </source>
</evidence>
<comment type="catalytic activity">
    <reaction evidence="1">
        <text>Hydrolyzes free adenine bases from 7,8-dihydro-8-oxoguanine:adenine mismatched double-stranded DNA, leaving an apurinic site.</text>
        <dbReference type="EC" id="3.2.2.31"/>
    </reaction>
</comment>
<keyword evidence="9" id="KW-0378">Hydrolase</keyword>
<evidence type="ECO:0000256" key="5">
    <source>
        <dbReference type="ARBA" id="ARBA00012045"/>
    </source>
</evidence>
<dbReference type="RefSeq" id="WP_068769025.1">
    <property type="nucleotide sequence ID" value="NZ_CP109796.1"/>
</dbReference>
<dbReference type="InterPro" id="IPR044298">
    <property type="entry name" value="MIG/MutY"/>
</dbReference>
<dbReference type="Gene3D" id="1.10.340.30">
    <property type="entry name" value="Hypothetical protein, domain 2"/>
    <property type="match status" value="1"/>
</dbReference>
<dbReference type="Pfam" id="PF00730">
    <property type="entry name" value="HhH-GPD"/>
    <property type="match status" value="1"/>
</dbReference>
<accession>A0A178INC3</accession>
<keyword evidence="11" id="KW-0411">Iron-sulfur</keyword>
<organism evidence="15 16">
    <name type="scientific">Termitidicoccus mucosus</name>
    <dbReference type="NCBI Taxonomy" id="1184151"/>
    <lineage>
        <taxon>Bacteria</taxon>
        <taxon>Pseudomonadati</taxon>
        <taxon>Verrucomicrobiota</taxon>
        <taxon>Opitutia</taxon>
        <taxon>Opitutales</taxon>
        <taxon>Opitutaceae</taxon>
        <taxon>Termitidicoccus</taxon>
    </lineage>
</organism>
<keyword evidence="13" id="KW-0326">Glycosidase</keyword>
<dbReference type="PANTHER" id="PTHR42944">
    <property type="entry name" value="ADENINE DNA GLYCOSYLASE"/>
    <property type="match status" value="1"/>
</dbReference>
<dbReference type="Gene3D" id="1.10.1670.10">
    <property type="entry name" value="Helix-hairpin-Helix base-excision DNA repair enzymes (C-terminal)"/>
    <property type="match status" value="1"/>
</dbReference>
<evidence type="ECO:0000256" key="11">
    <source>
        <dbReference type="ARBA" id="ARBA00023014"/>
    </source>
</evidence>
<comment type="cofactor">
    <cofactor evidence="2">
        <name>[4Fe-4S] cluster</name>
        <dbReference type="ChEBI" id="CHEBI:49883"/>
    </cofactor>
</comment>
<dbReference type="AlphaFoldDB" id="A0A178INC3"/>
<dbReference type="PANTHER" id="PTHR42944:SF1">
    <property type="entry name" value="ADENINE DNA GLYCOSYLASE"/>
    <property type="match status" value="1"/>
</dbReference>
<evidence type="ECO:0000256" key="9">
    <source>
        <dbReference type="ARBA" id="ARBA00022801"/>
    </source>
</evidence>
<comment type="similarity">
    <text evidence="4">Belongs to the Nth/MutY family.</text>
</comment>
<dbReference type="CDD" id="cd00056">
    <property type="entry name" value="ENDO3c"/>
    <property type="match status" value="1"/>
</dbReference>
<dbReference type="GO" id="GO:0032357">
    <property type="term" value="F:oxidized purine DNA binding"/>
    <property type="evidence" value="ECO:0007669"/>
    <property type="project" value="TreeGrafter"/>
</dbReference>
<keyword evidence="16" id="KW-1185">Reference proteome</keyword>
<name>A0A178INC3_9BACT</name>
<keyword evidence="12" id="KW-0234">DNA repair</keyword>
<dbReference type="SUPFAM" id="SSF48150">
    <property type="entry name" value="DNA-glycosylase"/>
    <property type="match status" value="1"/>
</dbReference>
<evidence type="ECO:0000256" key="10">
    <source>
        <dbReference type="ARBA" id="ARBA00023004"/>
    </source>
</evidence>
<sequence>MPARTLIDRRDEFQRALAAWYRQHARRLPWREAPSLYKTVVSEFMLQQTQVRTVLPYFARWLDALPDFSALAAAPEARVLKLWEGLGYYSRARNLHRLARAVVALPAPPRTPEAWRELPGIGPYTAAAITSISFGAPAACVDGNVVRILARLTADSTGFRDSASASKAFAALAAALLPPKNPGDHNQAMMELGATVCFRQNPACTVCPVLDFCAARLTGAPEDFPKLAPKKIEQRAVTRVWCEHGGRLLLHRAASHARRLADLHELPEPAALGLEADALAADGSTLLATGKRGITRYQITEKIHAARLTPALQRRIAAEPDSLRWIPLDQLDTVTLSGPHRRWVTEILAKRKKTEPSAASRGSAP</sequence>
<dbReference type="InterPro" id="IPR015797">
    <property type="entry name" value="NUDIX_hydrolase-like_dom_sf"/>
</dbReference>
<keyword evidence="8" id="KW-0227">DNA damage</keyword>
<evidence type="ECO:0000256" key="3">
    <source>
        <dbReference type="ARBA" id="ARBA00002933"/>
    </source>
</evidence>
<dbReference type="InterPro" id="IPR003265">
    <property type="entry name" value="HhH-GPD_domain"/>
</dbReference>
<gene>
    <name evidence="15" type="ORF">AW736_04400</name>
</gene>
<dbReference type="InterPro" id="IPR023170">
    <property type="entry name" value="HhH_base_excis_C"/>
</dbReference>
<evidence type="ECO:0000256" key="2">
    <source>
        <dbReference type="ARBA" id="ARBA00001966"/>
    </source>
</evidence>
<feature type="domain" description="HhH-GPD" evidence="14">
    <location>
        <begin position="45"/>
        <end position="195"/>
    </location>
</feature>
<dbReference type="InterPro" id="IPR011257">
    <property type="entry name" value="DNA_glycosylase"/>
</dbReference>
<dbReference type="GO" id="GO:0034039">
    <property type="term" value="F:8-oxo-7,8-dihydroguanine DNA N-glycosylase activity"/>
    <property type="evidence" value="ECO:0007669"/>
    <property type="project" value="TreeGrafter"/>
</dbReference>
<evidence type="ECO:0000256" key="12">
    <source>
        <dbReference type="ARBA" id="ARBA00023204"/>
    </source>
</evidence>
<protein>
    <recommendedName>
        <fullName evidence="6">Adenine DNA glycosylase</fullName>
        <ecNumber evidence="5">3.2.2.31</ecNumber>
    </recommendedName>
</protein>
<dbReference type="EC" id="3.2.2.31" evidence="5"/>
<dbReference type="InterPro" id="IPR004035">
    <property type="entry name" value="Endouclease-III_FeS-bd_BS"/>
</dbReference>
<keyword evidence="10" id="KW-0408">Iron</keyword>
<comment type="caution">
    <text evidence="15">The sequence shown here is derived from an EMBL/GenBank/DDBJ whole genome shotgun (WGS) entry which is preliminary data.</text>
</comment>
<dbReference type="GO" id="GO:0006284">
    <property type="term" value="P:base-excision repair"/>
    <property type="evidence" value="ECO:0007669"/>
    <property type="project" value="InterPro"/>
</dbReference>
<dbReference type="Proteomes" id="UP000078486">
    <property type="component" value="Unassembled WGS sequence"/>
</dbReference>
<evidence type="ECO:0000259" key="14">
    <source>
        <dbReference type="SMART" id="SM00478"/>
    </source>
</evidence>
<dbReference type="GO" id="GO:0000701">
    <property type="term" value="F:purine-specific mismatch base pair DNA N-glycosylase activity"/>
    <property type="evidence" value="ECO:0007669"/>
    <property type="project" value="UniProtKB-EC"/>
</dbReference>
<dbReference type="GO" id="GO:0035485">
    <property type="term" value="F:adenine/guanine mispair binding"/>
    <property type="evidence" value="ECO:0007669"/>
    <property type="project" value="TreeGrafter"/>
</dbReference>
<evidence type="ECO:0000313" key="16">
    <source>
        <dbReference type="Proteomes" id="UP000078486"/>
    </source>
</evidence>
<reference evidence="15 16" key="1">
    <citation type="submission" date="2016-01" db="EMBL/GenBank/DDBJ databases">
        <title>High potential of lignocellulose degradation of a new Verrucomicrobia species.</title>
        <authorList>
            <person name="Wang Y."/>
            <person name="Shi Y."/>
            <person name="Qiu Z."/>
            <person name="Liu S."/>
            <person name="Yang H."/>
        </authorList>
    </citation>
    <scope>NUCLEOTIDE SEQUENCE [LARGE SCALE GENOMIC DNA]</scope>
    <source>
        <strain evidence="15 16">TSB47</strain>
    </source>
</reference>
<dbReference type="GO" id="GO:0046872">
    <property type="term" value="F:metal ion binding"/>
    <property type="evidence" value="ECO:0007669"/>
    <property type="project" value="UniProtKB-KW"/>
</dbReference>
<dbReference type="SMART" id="SM00478">
    <property type="entry name" value="ENDO3c"/>
    <property type="match status" value="1"/>
</dbReference>
<evidence type="ECO:0000256" key="8">
    <source>
        <dbReference type="ARBA" id="ARBA00022763"/>
    </source>
</evidence>
<dbReference type="OrthoDB" id="9802365at2"/>
<dbReference type="STRING" id="1184151.AW736_04400"/>
<keyword evidence="7" id="KW-0479">Metal-binding</keyword>